<accession>A0ACB8TV32</accession>
<name>A0ACB8TV32_9APHY</name>
<reference evidence="1" key="1">
    <citation type="journal article" date="2021" name="Environ. Microbiol.">
        <title>Gene family expansions and transcriptome signatures uncover fungal adaptations to wood decay.</title>
        <authorList>
            <person name="Hage H."/>
            <person name="Miyauchi S."/>
            <person name="Viragh M."/>
            <person name="Drula E."/>
            <person name="Min B."/>
            <person name="Chaduli D."/>
            <person name="Navarro D."/>
            <person name="Favel A."/>
            <person name="Norest M."/>
            <person name="Lesage-Meessen L."/>
            <person name="Balint B."/>
            <person name="Merenyi Z."/>
            <person name="de Eugenio L."/>
            <person name="Morin E."/>
            <person name="Martinez A.T."/>
            <person name="Baldrian P."/>
            <person name="Stursova M."/>
            <person name="Martinez M.J."/>
            <person name="Novotny C."/>
            <person name="Magnuson J.K."/>
            <person name="Spatafora J.W."/>
            <person name="Maurice S."/>
            <person name="Pangilinan J."/>
            <person name="Andreopoulos W."/>
            <person name="LaButti K."/>
            <person name="Hundley H."/>
            <person name="Na H."/>
            <person name="Kuo A."/>
            <person name="Barry K."/>
            <person name="Lipzen A."/>
            <person name="Henrissat B."/>
            <person name="Riley R."/>
            <person name="Ahrendt S."/>
            <person name="Nagy L.G."/>
            <person name="Grigoriev I.V."/>
            <person name="Martin F."/>
            <person name="Rosso M.N."/>
        </authorList>
    </citation>
    <scope>NUCLEOTIDE SEQUENCE</scope>
    <source>
        <strain evidence="1">CBS 384.51</strain>
    </source>
</reference>
<dbReference type="EMBL" id="MU274927">
    <property type="protein sequence ID" value="KAI0085932.1"/>
    <property type="molecule type" value="Genomic_DNA"/>
</dbReference>
<comment type="caution">
    <text evidence="1">The sequence shown here is derived from an EMBL/GenBank/DDBJ whole genome shotgun (WGS) entry which is preliminary data.</text>
</comment>
<organism evidence="1 2">
    <name type="scientific">Irpex rosettiformis</name>
    <dbReference type="NCBI Taxonomy" id="378272"/>
    <lineage>
        <taxon>Eukaryota</taxon>
        <taxon>Fungi</taxon>
        <taxon>Dikarya</taxon>
        <taxon>Basidiomycota</taxon>
        <taxon>Agaricomycotina</taxon>
        <taxon>Agaricomycetes</taxon>
        <taxon>Polyporales</taxon>
        <taxon>Irpicaceae</taxon>
        <taxon>Irpex</taxon>
    </lineage>
</organism>
<evidence type="ECO:0000313" key="2">
    <source>
        <dbReference type="Proteomes" id="UP001055072"/>
    </source>
</evidence>
<protein>
    <submittedName>
        <fullName evidence="1">SAICAR synthase-like protein</fullName>
    </submittedName>
</protein>
<gene>
    <name evidence="1" type="ORF">BDY19DRAFT_386144</name>
</gene>
<dbReference type="Proteomes" id="UP001055072">
    <property type="component" value="Unassembled WGS sequence"/>
</dbReference>
<proteinExistence type="predicted"/>
<keyword evidence="2" id="KW-1185">Reference proteome</keyword>
<sequence>MSTPVASDYHALASQVGGHPGVMTDSTGSVVVKPALAAEVEFYEAVHTNPIFEPLRPYVPKFLGTLSLQGQVDQEKSKDGAIFVKAGIEIEEDEKDSIVLENLSFKFLKPNIMDIKLGTILYERTASPEKRARMEKTARETTSLETGVRLTGFQVHDHFNNSPIIIPKSYGKTIKSSQLPEGIRRFFPMLTDSDKSKRPPEESGTGIPPDVLLPILECLREDIAEIKSALEQAEIRMVGGSLLIVYEADLETAREGVKYWVDGEGVEDEEENEEGEDSDEEEEGGQKKRPGPPYRVKLIDFAHTHHMPGGGPDEGIVFGVDTVLKLLDERIAEVKEEQAADGTS</sequence>
<evidence type="ECO:0000313" key="1">
    <source>
        <dbReference type="EMBL" id="KAI0085932.1"/>
    </source>
</evidence>